<dbReference type="Proteomes" id="UP000283269">
    <property type="component" value="Unassembled WGS sequence"/>
</dbReference>
<keyword evidence="3" id="KW-1185">Reference proteome</keyword>
<protein>
    <submittedName>
        <fullName evidence="2">Uncharacterized protein</fullName>
    </submittedName>
</protein>
<gene>
    <name evidence="2" type="ORF">CVT25_013073</name>
</gene>
<dbReference type="AlphaFoldDB" id="A0A409XWN1"/>
<feature type="transmembrane region" description="Helical" evidence="1">
    <location>
        <begin position="121"/>
        <end position="141"/>
    </location>
</feature>
<reference evidence="2 3" key="1">
    <citation type="journal article" date="2018" name="Evol. Lett.">
        <title>Horizontal gene cluster transfer increased hallucinogenic mushroom diversity.</title>
        <authorList>
            <person name="Reynolds H.T."/>
            <person name="Vijayakumar V."/>
            <person name="Gluck-Thaler E."/>
            <person name="Korotkin H.B."/>
            <person name="Matheny P.B."/>
            <person name="Slot J.C."/>
        </authorList>
    </citation>
    <scope>NUCLEOTIDE SEQUENCE [LARGE SCALE GENOMIC DNA]</scope>
    <source>
        <strain evidence="2 3">2631</strain>
    </source>
</reference>
<keyword evidence="1" id="KW-0812">Transmembrane</keyword>
<dbReference type="EMBL" id="NHYD01000058">
    <property type="protein sequence ID" value="PPQ95174.1"/>
    <property type="molecule type" value="Genomic_DNA"/>
</dbReference>
<evidence type="ECO:0000313" key="3">
    <source>
        <dbReference type="Proteomes" id="UP000283269"/>
    </source>
</evidence>
<evidence type="ECO:0000313" key="2">
    <source>
        <dbReference type="EMBL" id="PPQ95174.1"/>
    </source>
</evidence>
<proteinExistence type="predicted"/>
<feature type="transmembrane region" description="Helical" evidence="1">
    <location>
        <begin position="7"/>
        <end position="31"/>
    </location>
</feature>
<comment type="caution">
    <text evidence="2">The sequence shown here is derived from an EMBL/GenBank/DDBJ whole genome shotgun (WGS) entry which is preliminary data.</text>
</comment>
<feature type="transmembrane region" description="Helical" evidence="1">
    <location>
        <begin position="95"/>
        <end position="115"/>
    </location>
</feature>
<dbReference type="OrthoDB" id="3349377at2759"/>
<evidence type="ECO:0000256" key="1">
    <source>
        <dbReference type="SAM" id="Phobius"/>
    </source>
</evidence>
<organism evidence="2 3">
    <name type="scientific">Psilocybe cyanescens</name>
    <dbReference type="NCBI Taxonomy" id="93625"/>
    <lineage>
        <taxon>Eukaryota</taxon>
        <taxon>Fungi</taxon>
        <taxon>Dikarya</taxon>
        <taxon>Basidiomycota</taxon>
        <taxon>Agaricomycotina</taxon>
        <taxon>Agaricomycetes</taxon>
        <taxon>Agaricomycetidae</taxon>
        <taxon>Agaricales</taxon>
        <taxon>Agaricineae</taxon>
        <taxon>Strophariaceae</taxon>
        <taxon>Psilocybe</taxon>
    </lineage>
</organism>
<feature type="transmembrane region" description="Helical" evidence="1">
    <location>
        <begin position="51"/>
        <end position="74"/>
    </location>
</feature>
<keyword evidence="1" id="KW-0472">Membrane</keyword>
<name>A0A409XWN1_PSICY</name>
<accession>A0A409XWN1</accession>
<dbReference type="InParanoid" id="A0A409XWN1"/>
<keyword evidence="1" id="KW-1133">Transmembrane helix</keyword>
<sequence>MVLLGMGVCYLISSAFDIWIVSTGVPITIAVPIPGGTFCVPLATSRAFSRFWIPALLFESMLCGMALYAALRTFKLRGSFLKNSQTLVEILIRDSVFYYLVIAATYIFCLVWWAYAPIGLVEAPIGFSIPLASVLASRILFNLRIAASDNSPIYYHTRA</sequence>